<name>A0ACA9KHQ3_9GLOM</name>
<evidence type="ECO:0000313" key="1">
    <source>
        <dbReference type="EMBL" id="CAG8473724.1"/>
    </source>
</evidence>
<protein>
    <submittedName>
        <fullName evidence="1">3083_t:CDS:1</fullName>
    </submittedName>
</protein>
<evidence type="ECO:0000313" key="2">
    <source>
        <dbReference type="Proteomes" id="UP000789366"/>
    </source>
</evidence>
<feature type="non-terminal residue" evidence="1">
    <location>
        <position position="725"/>
    </location>
</feature>
<organism evidence="1 2">
    <name type="scientific">Cetraspora pellucida</name>
    <dbReference type="NCBI Taxonomy" id="1433469"/>
    <lineage>
        <taxon>Eukaryota</taxon>
        <taxon>Fungi</taxon>
        <taxon>Fungi incertae sedis</taxon>
        <taxon>Mucoromycota</taxon>
        <taxon>Glomeromycotina</taxon>
        <taxon>Glomeromycetes</taxon>
        <taxon>Diversisporales</taxon>
        <taxon>Gigasporaceae</taxon>
        <taxon>Cetraspora</taxon>
    </lineage>
</organism>
<reference evidence="1" key="1">
    <citation type="submission" date="2021-06" db="EMBL/GenBank/DDBJ databases">
        <authorList>
            <person name="Kallberg Y."/>
            <person name="Tangrot J."/>
            <person name="Rosling A."/>
        </authorList>
    </citation>
    <scope>NUCLEOTIDE SEQUENCE</scope>
    <source>
        <strain evidence="1">28 12/20/2015</strain>
    </source>
</reference>
<dbReference type="EMBL" id="CAJVPW010001044">
    <property type="protein sequence ID" value="CAG8473724.1"/>
    <property type="molecule type" value="Genomic_DNA"/>
</dbReference>
<gene>
    <name evidence="1" type="ORF">SPELUC_LOCUS1813</name>
</gene>
<dbReference type="Proteomes" id="UP000789366">
    <property type="component" value="Unassembled WGS sequence"/>
</dbReference>
<proteinExistence type="predicted"/>
<accession>A0ACA9KHQ3</accession>
<comment type="caution">
    <text evidence="1">The sequence shown here is derived from an EMBL/GenBank/DDBJ whole genome shotgun (WGS) entry which is preliminary data.</text>
</comment>
<sequence>MSSLEGVTLKGYGHTDKNDTAFLDAYRPEEIHSQYVIQIAGKGYTMIDYPSEVYKIPDTHEFACADTLYSTLDCMVSLNNFVLASSSNTEKYSWHIIYSHTQFINYQDLKGFVEKVIESVGEPYSKFIDIGLYKSHFNLWLLESAKEGFIAKYGWLQVGKIGNGFINFEAHSIKECPICKVKHDKNQLYRFIRKNGHFILKCYQQKQYKPDYKGLSFDKVSDKVESKEKSKEVINIEKLKDTPESYSNFLSTEKTATLIYLSPATWKATTLREIIMASNLSENVRVVDNKYQPRIGETVEILYDPNSGAEAMRIEYGFLKQRKCVAFVLTGAVMARALVERASKLTKSDNSPIKAYAYYGDIDRKQHQKDFSDINTAWGELDCIAYTNTVEAGIFFEVTSHFDIVISIMNIATLVHIEALAQMLYRIYRENFHAELAIIVAFIEVEHQKCLSARNFIKKFCSLIASTAKALDIKKTDFNAIATAQNLSSKEAEFFKLNQGCFVEDTIVLKHFYIWNLYGRKDMNICYKAEENFEDSVAKNLRKTYLANHWKAIQGLFQSLSFTDIDDKQILSDDQIKVAFEQSQISDLKSAIKAINAIVGNWCGYTIKSERKLPYNDRGFNNQEKVMAKKLDNPKYCSINPVLPSHCLAIEHKVSDLSSNVIDGKALSLEMSAHNQSAGLFQDRCYVDTKLERLEQWRIKIAFELQDNQNYWKKEHESIDEVTFL</sequence>
<keyword evidence="2" id="KW-1185">Reference proteome</keyword>